<sequence>MNRQAQAVILLLLGGAVLRASVTDQYLNYVKPGLRGFLIAAAVLLLLTGAAALWQGMRTGSPAPDGHDHDHDHEHGHADDEDGHGHHSPRVAWLLLLPALGLLLVAPPALGSYAAGRTGTALTAPSDFAPLPAGDPVRIGLLDYASRAIFDQGRSLGDRRVQLTGFVMPGPDGTTILTRMIVSCCAADARPIKVALGGDLPPGIAGDPNEEQWFEVVGVYDARTVKDPVNAESIPYLRVVEAKAVATPAEQYES</sequence>
<name>A0A919PHI9_9ACTN</name>
<proteinExistence type="predicted"/>
<keyword evidence="2" id="KW-0812">Transmembrane</keyword>
<dbReference type="InterPro" id="IPR048493">
    <property type="entry name" value="DUF1980_N"/>
</dbReference>
<keyword evidence="2" id="KW-1133">Transmembrane helix</keyword>
<dbReference type="Proteomes" id="UP000660611">
    <property type="component" value="Unassembled WGS sequence"/>
</dbReference>
<feature type="region of interest" description="Disordered" evidence="1">
    <location>
        <begin position="58"/>
        <end position="85"/>
    </location>
</feature>
<evidence type="ECO:0000259" key="4">
    <source>
        <dbReference type="Pfam" id="PF21537"/>
    </source>
</evidence>
<dbReference type="InterPro" id="IPR048447">
    <property type="entry name" value="DUF1980_C"/>
</dbReference>
<feature type="domain" description="DUF1980" evidence="4">
    <location>
        <begin position="158"/>
        <end position="252"/>
    </location>
</feature>
<evidence type="ECO:0000313" key="5">
    <source>
        <dbReference type="EMBL" id="GIG44941.1"/>
    </source>
</evidence>
<dbReference type="EMBL" id="BONQ01000047">
    <property type="protein sequence ID" value="GIG44941.1"/>
    <property type="molecule type" value="Genomic_DNA"/>
</dbReference>
<dbReference type="AlphaFoldDB" id="A0A919PHI9"/>
<organism evidence="5 6">
    <name type="scientific">Dactylosporangium siamense</name>
    <dbReference type="NCBI Taxonomy" id="685454"/>
    <lineage>
        <taxon>Bacteria</taxon>
        <taxon>Bacillati</taxon>
        <taxon>Actinomycetota</taxon>
        <taxon>Actinomycetes</taxon>
        <taxon>Micromonosporales</taxon>
        <taxon>Micromonosporaceae</taxon>
        <taxon>Dactylosporangium</taxon>
    </lineage>
</organism>
<dbReference type="Pfam" id="PF21537">
    <property type="entry name" value="DUF1980_C"/>
    <property type="match status" value="1"/>
</dbReference>
<dbReference type="InterPro" id="IPR015402">
    <property type="entry name" value="DUF1980"/>
</dbReference>
<evidence type="ECO:0000256" key="1">
    <source>
        <dbReference type="SAM" id="MobiDB-lite"/>
    </source>
</evidence>
<protein>
    <submittedName>
        <fullName evidence="5">Membrane protein</fullName>
    </submittedName>
</protein>
<reference evidence="5" key="1">
    <citation type="submission" date="2021-01" db="EMBL/GenBank/DDBJ databases">
        <title>Whole genome shotgun sequence of Dactylosporangium siamense NBRC 106093.</title>
        <authorList>
            <person name="Komaki H."/>
            <person name="Tamura T."/>
        </authorList>
    </citation>
    <scope>NUCLEOTIDE SEQUENCE</scope>
    <source>
        <strain evidence="5">NBRC 106093</strain>
    </source>
</reference>
<keyword evidence="6" id="KW-1185">Reference proteome</keyword>
<feature type="domain" description="DUF1980" evidence="3">
    <location>
        <begin position="6"/>
        <end position="119"/>
    </location>
</feature>
<dbReference type="PANTHER" id="PTHR40047">
    <property type="entry name" value="UPF0703 PROTEIN YCGQ"/>
    <property type="match status" value="1"/>
</dbReference>
<dbReference type="NCBIfam" id="TIGR03943">
    <property type="entry name" value="TIGR03943 family putative permease subunit"/>
    <property type="match status" value="1"/>
</dbReference>
<feature type="transmembrane region" description="Helical" evidence="2">
    <location>
        <begin position="91"/>
        <end position="110"/>
    </location>
</feature>
<feature type="compositionally biased region" description="Basic and acidic residues" evidence="1">
    <location>
        <begin position="65"/>
        <end position="78"/>
    </location>
</feature>
<dbReference type="RefSeq" id="WP_203846746.1">
    <property type="nucleotide sequence ID" value="NZ_BAAAVW010000007.1"/>
</dbReference>
<dbReference type="Pfam" id="PF09323">
    <property type="entry name" value="DUF1980"/>
    <property type="match status" value="1"/>
</dbReference>
<dbReference type="PANTHER" id="PTHR40047:SF1">
    <property type="entry name" value="UPF0703 PROTEIN YCGQ"/>
    <property type="match status" value="1"/>
</dbReference>
<evidence type="ECO:0000313" key="6">
    <source>
        <dbReference type="Proteomes" id="UP000660611"/>
    </source>
</evidence>
<accession>A0A919PHI9</accession>
<feature type="transmembrane region" description="Helical" evidence="2">
    <location>
        <begin position="36"/>
        <end position="54"/>
    </location>
</feature>
<evidence type="ECO:0000259" key="3">
    <source>
        <dbReference type="Pfam" id="PF09323"/>
    </source>
</evidence>
<gene>
    <name evidence="5" type="primary">ycgQ</name>
    <name evidence="5" type="ORF">Dsi01nite_029820</name>
</gene>
<keyword evidence="2" id="KW-0472">Membrane</keyword>
<comment type="caution">
    <text evidence="5">The sequence shown here is derived from an EMBL/GenBank/DDBJ whole genome shotgun (WGS) entry which is preliminary data.</text>
</comment>
<evidence type="ECO:0000256" key="2">
    <source>
        <dbReference type="SAM" id="Phobius"/>
    </source>
</evidence>
<dbReference type="InterPro" id="IPR052955">
    <property type="entry name" value="UPF0703_membrane_permease"/>
</dbReference>